<dbReference type="SUPFAM" id="SSF52540">
    <property type="entry name" value="P-loop containing nucleoside triphosphate hydrolases"/>
    <property type="match status" value="1"/>
</dbReference>
<dbReference type="AlphaFoldDB" id="A0A5N5Q865"/>
<dbReference type="OrthoDB" id="5967843at2759"/>
<evidence type="ECO:0000313" key="3">
    <source>
        <dbReference type="EMBL" id="KAB5587587.1"/>
    </source>
</evidence>
<dbReference type="PANTHER" id="PTHR10039">
    <property type="entry name" value="AMELOGENIN"/>
    <property type="match status" value="1"/>
</dbReference>
<evidence type="ECO:0000259" key="2">
    <source>
        <dbReference type="PROSITE" id="PS50837"/>
    </source>
</evidence>
<dbReference type="EMBL" id="SSOP01000955">
    <property type="protein sequence ID" value="KAB5587587.1"/>
    <property type="molecule type" value="Genomic_DNA"/>
</dbReference>
<dbReference type="PROSITE" id="PS50837">
    <property type="entry name" value="NACHT"/>
    <property type="match status" value="1"/>
</dbReference>
<accession>A0A5N5Q865</accession>
<protein>
    <submittedName>
        <fullName evidence="3">Peptidase C14</fullName>
    </submittedName>
</protein>
<proteinExistence type="predicted"/>
<feature type="domain" description="NACHT" evidence="2">
    <location>
        <begin position="69"/>
        <end position="214"/>
    </location>
</feature>
<dbReference type="Proteomes" id="UP000383932">
    <property type="component" value="Unassembled WGS sequence"/>
</dbReference>
<comment type="caution">
    <text evidence="3">The sequence shown here is derived from an EMBL/GenBank/DDBJ whole genome shotgun (WGS) entry which is preliminary data.</text>
</comment>
<dbReference type="InterPro" id="IPR007111">
    <property type="entry name" value="NACHT_NTPase"/>
</dbReference>
<name>A0A5N5Q865_9AGAM</name>
<organism evidence="3 4">
    <name type="scientific">Ceratobasidium theobromae</name>
    <dbReference type="NCBI Taxonomy" id="1582974"/>
    <lineage>
        <taxon>Eukaryota</taxon>
        <taxon>Fungi</taxon>
        <taxon>Dikarya</taxon>
        <taxon>Basidiomycota</taxon>
        <taxon>Agaricomycotina</taxon>
        <taxon>Agaricomycetes</taxon>
        <taxon>Cantharellales</taxon>
        <taxon>Ceratobasidiaceae</taxon>
        <taxon>Ceratobasidium</taxon>
    </lineage>
</organism>
<keyword evidence="4" id="KW-1185">Reference proteome</keyword>
<sequence>MQLNSNLDMWKIVDNLATDNRLKDLFPSHSARYDSSKAAELKRGPCTEGTHVDVLAQMHEWTHNLGVGCVCWMNGMAGTGKTTIAYSLCSQLYEERKLAASFFCSRLLPECRDVNLIIPSITYQLARFSRPFRWALSQAIEEEPDACTSLPQSQFKTLITKPLLEVQSTLPPNMVIVIDALDECNNKDSTQQILDVLLSNVPDLPVKFFVSSRPKPEIRDRMMSPAKQIDSRIVLHELDEGQVQLDIGTYLRAALEPMNPSPSEAEIATAVRYISYNDFCRNTHTRLQTVLSASSSGKTNKDKEIDELYTTVLQAALDDPGLDETEREDMKLMLHTVICAQEPLTTRVISGLLRIGNSS</sequence>
<keyword evidence="1" id="KW-0677">Repeat</keyword>
<dbReference type="InterPro" id="IPR027417">
    <property type="entry name" value="P-loop_NTPase"/>
</dbReference>
<dbReference type="Pfam" id="PF24883">
    <property type="entry name" value="NPHP3_N"/>
    <property type="match status" value="1"/>
</dbReference>
<dbReference type="Gene3D" id="3.40.50.300">
    <property type="entry name" value="P-loop containing nucleotide triphosphate hydrolases"/>
    <property type="match status" value="1"/>
</dbReference>
<evidence type="ECO:0000313" key="4">
    <source>
        <dbReference type="Proteomes" id="UP000383932"/>
    </source>
</evidence>
<evidence type="ECO:0000256" key="1">
    <source>
        <dbReference type="ARBA" id="ARBA00022737"/>
    </source>
</evidence>
<gene>
    <name evidence="3" type="ORF">CTheo_8974</name>
</gene>
<reference evidence="3 4" key="1">
    <citation type="journal article" date="2019" name="Fungal Biol. Biotechnol.">
        <title>Draft genome sequence of fastidious pathogen Ceratobasidium theobromae, which causes vascular-streak dieback in Theobroma cacao.</title>
        <authorList>
            <person name="Ali S.S."/>
            <person name="Asman A."/>
            <person name="Shao J."/>
            <person name="Firmansyah A.P."/>
            <person name="Susilo A.W."/>
            <person name="Rosmana A."/>
            <person name="McMahon P."/>
            <person name="Junaid M."/>
            <person name="Guest D."/>
            <person name="Kheng T.Y."/>
            <person name="Meinhardt L.W."/>
            <person name="Bailey B.A."/>
        </authorList>
    </citation>
    <scope>NUCLEOTIDE SEQUENCE [LARGE SCALE GENOMIC DNA]</scope>
    <source>
        <strain evidence="3 4">CT2</strain>
    </source>
</reference>
<dbReference type="InterPro" id="IPR056884">
    <property type="entry name" value="NPHP3-like_N"/>
</dbReference>